<evidence type="ECO:0000313" key="6">
    <source>
        <dbReference type="Proteomes" id="UP000286746"/>
    </source>
</evidence>
<dbReference type="InterPro" id="IPR010941">
    <property type="entry name" value="PhaC_N"/>
</dbReference>
<feature type="domain" description="Poly-beta-hydroxybutyrate polymerase N-terminal" evidence="4">
    <location>
        <begin position="39"/>
        <end position="208"/>
    </location>
</feature>
<dbReference type="AlphaFoldDB" id="A0A401VXT7"/>
<dbReference type="PANTHER" id="PTHR36837:SF5">
    <property type="entry name" value="POLY-3-HYDROXYBUTYRATE SYNTHASE"/>
    <property type="match status" value="1"/>
</dbReference>
<evidence type="ECO:0000256" key="1">
    <source>
        <dbReference type="ARBA" id="ARBA00022679"/>
    </source>
</evidence>
<name>A0A401VXT7_STREY</name>
<organism evidence="5 6">
    <name type="scientific">Streptomyces paromomycinus</name>
    <name type="common">Streptomyces rimosus subsp. paromomycinus</name>
    <dbReference type="NCBI Taxonomy" id="92743"/>
    <lineage>
        <taxon>Bacteria</taxon>
        <taxon>Bacillati</taxon>
        <taxon>Actinomycetota</taxon>
        <taxon>Actinomycetes</taxon>
        <taxon>Kitasatosporales</taxon>
        <taxon>Streptomycetaceae</taxon>
        <taxon>Streptomyces</taxon>
    </lineage>
</organism>
<dbReference type="GO" id="GO:0016746">
    <property type="term" value="F:acyltransferase activity"/>
    <property type="evidence" value="ECO:0007669"/>
    <property type="project" value="UniProtKB-KW"/>
</dbReference>
<evidence type="ECO:0000313" key="5">
    <source>
        <dbReference type="EMBL" id="GCD41894.1"/>
    </source>
</evidence>
<dbReference type="InterPro" id="IPR051321">
    <property type="entry name" value="PHA/PHB_synthase"/>
</dbReference>
<evidence type="ECO:0000259" key="4">
    <source>
        <dbReference type="Pfam" id="PF07167"/>
    </source>
</evidence>
<gene>
    <name evidence="5" type="primary">phbC</name>
    <name evidence="5" type="ORF">GKJPGBOP_01551</name>
</gene>
<sequence length="530" mass="58026">MSVPRPRWPAPARCLSTLLAELAGQTGLPLPRPVRPEPDDRRHHDPAWNSSAYHRTLLQTYLTWRSGVLAAASAPVVPPRWRRPAEFLARTLTDALSPANFLPTHPTALRAAVTSRGASLVRGAGNLLDDLAHNRGHPAKMPSGAFTLGRDLAATPGRVVYRNHLMELLQYQPQTPQVHHVPLLLLPAFVNKYYIYDLAPGRSLVQWAVRQGFTVFAASLRDPGPAQATAGLEDYFRHVPLQALQVVEDICATDHTHLVGLCAGGIFAGALAAWLAAGHEHRTASLTLLMAGLDYTDPDTDQPMGATQLLLLSNGLMGRKALIDSHRISDFFDLLRSGDTLWEPLAQGWLHGKRPAPFDIVAWSQDGIAVPRPLFNDTMHLMGDNLLAEGRLQLVGRQLRLKDVSTDVFAVASVRDHIVPWPTVYHGARALGGRTDFHLIPSGHVGSVINPPRPKAGYWHADCPLPPNPLHWQATARLHNQSWWTAWTHWLAPRSGPHVAARPCGNDHHPAATPAPGTYAQAPPQKRPDG</sequence>
<keyword evidence="1" id="KW-0808">Transferase</keyword>
<dbReference type="GO" id="GO:0042619">
    <property type="term" value="P:poly-hydroxybutyrate biosynthetic process"/>
    <property type="evidence" value="ECO:0007669"/>
    <property type="project" value="InterPro"/>
</dbReference>
<dbReference type="Pfam" id="PF07167">
    <property type="entry name" value="PhaC_N"/>
    <property type="match status" value="1"/>
</dbReference>
<dbReference type="PANTHER" id="PTHR36837">
    <property type="entry name" value="POLY(3-HYDROXYALKANOATE) POLYMERASE SUBUNIT PHAC"/>
    <property type="match status" value="1"/>
</dbReference>
<comment type="caution">
    <text evidence="5">The sequence shown here is derived from an EMBL/GenBank/DDBJ whole genome shotgun (WGS) entry which is preliminary data.</text>
</comment>
<dbReference type="SUPFAM" id="SSF53474">
    <property type="entry name" value="alpha/beta-Hydrolases"/>
    <property type="match status" value="1"/>
</dbReference>
<accession>A0A401VXT7</accession>
<dbReference type="RefSeq" id="WP_125053123.1">
    <property type="nucleotide sequence ID" value="NZ_BHZD01000001.1"/>
</dbReference>
<dbReference type="Proteomes" id="UP000286746">
    <property type="component" value="Unassembled WGS sequence"/>
</dbReference>
<protein>
    <submittedName>
        <fullName evidence="5">Polyhydroxyalkanoate synthase</fullName>
    </submittedName>
</protein>
<dbReference type="EMBL" id="BHZD01000001">
    <property type="protein sequence ID" value="GCD41894.1"/>
    <property type="molecule type" value="Genomic_DNA"/>
</dbReference>
<feature type="compositionally biased region" description="Basic and acidic residues" evidence="3">
    <location>
        <begin position="34"/>
        <end position="46"/>
    </location>
</feature>
<dbReference type="Gene3D" id="3.40.50.1820">
    <property type="entry name" value="alpha/beta hydrolase"/>
    <property type="match status" value="1"/>
</dbReference>
<evidence type="ECO:0000256" key="2">
    <source>
        <dbReference type="ARBA" id="ARBA00023315"/>
    </source>
</evidence>
<dbReference type="InterPro" id="IPR029058">
    <property type="entry name" value="AB_hydrolase_fold"/>
</dbReference>
<feature type="region of interest" description="Disordered" evidence="3">
    <location>
        <begin position="26"/>
        <end position="47"/>
    </location>
</feature>
<keyword evidence="6" id="KW-1185">Reference proteome</keyword>
<evidence type="ECO:0000256" key="3">
    <source>
        <dbReference type="SAM" id="MobiDB-lite"/>
    </source>
</evidence>
<reference evidence="5 6" key="1">
    <citation type="submission" date="2018-11" db="EMBL/GenBank/DDBJ databases">
        <title>Whole genome sequence of Streptomyces paromomycinus NBRC 15454(T).</title>
        <authorList>
            <person name="Komaki H."/>
            <person name="Tamura T."/>
        </authorList>
    </citation>
    <scope>NUCLEOTIDE SEQUENCE [LARGE SCALE GENOMIC DNA]</scope>
    <source>
        <strain evidence="5 6">NBRC 15454</strain>
    </source>
</reference>
<feature type="region of interest" description="Disordered" evidence="3">
    <location>
        <begin position="498"/>
        <end position="530"/>
    </location>
</feature>
<keyword evidence="2" id="KW-0012">Acyltransferase</keyword>
<proteinExistence type="predicted"/>